<dbReference type="STRING" id="1003.SAMN04488541_100360"/>
<dbReference type="GO" id="GO:0042450">
    <property type="term" value="P:L-arginine biosynthetic process via ornithine"/>
    <property type="evidence" value="ECO:0007669"/>
    <property type="project" value="UniProtKB-UniRule"/>
</dbReference>
<dbReference type="PANTHER" id="PTHR43814">
    <property type="entry name" value="ARGININOSUCCINATE LYASE"/>
    <property type="match status" value="1"/>
</dbReference>
<dbReference type="InterPro" id="IPR008948">
    <property type="entry name" value="L-Aspartase-like"/>
</dbReference>
<dbReference type="Proteomes" id="UP000199513">
    <property type="component" value="Unassembled WGS sequence"/>
</dbReference>
<dbReference type="EC" id="4.3.2.1" evidence="3 5"/>
<dbReference type="Gene3D" id="1.10.275.10">
    <property type="entry name" value="Fumarase/aspartase (N-terminal domain)"/>
    <property type="match status" value="1"/>
</dbReference>
<evidence type="ECO:0000259" key="6">
    <source>
        <dbReference type="Pfam" id="PF00206"/>
    </source>
</evidence>
<evidence type="ECO:0000313" key="7">
    <source>
        <dbReference type="EMBL" id="SFE56840.1"/>
    </source>
</evidence>
<dbReference type="GO" id="GO:0005829">
    <property type="term" value="C:cytosol"/>
    <property type="evidence" value="ECO:0007669"/>
    <property type="project" value="TreeGrafter"/>
</dbReference>
<evidence type="ECO:0000313" key="8">
    <source>
        <dbReference type="Proteomes" id="UP000199513"/>
    </source>
</evidence>
<keyword evidence="4" id="KW-0055">Arginine biosynthesis</keyword>
<comment type="pathway">
    <text evidence="2">Amino-acid biosynthesis; L-arginine biosynthesis; L-arginine from L-ornithine and carbamoyl phosphate: step 3/3.</text>
</comment>
<evidence type="ECO:0000256" key="3">
    <source>
        <dbReference type="ARBA" id="ARBA00012338"/>
    </source>
</evidence>
<dbReference type="OrthoDB" id="9769623at2"/>
<dbReference type="Pfam" id="PF00206">
    <property type="entry name" value="Lyase_1"/>
    <property type="match status" value="1"/>
</dbReference>
<dbReference type="InterPro" id="IPR022761">
    <property type="entry name" value="Fumarate_lyase_N"/>
</dbReference>
<dbReference type="EMBL" id="FONY01000003">
    <property type="protein sequence ID" value="SFE56840.1"/>
    <property type="molecule type" value="Genomic_DNA"/>
</dbReference>
<dbReference type="SUPFAM" id="SSF48557">
    <property type="entry name" value="L-aspartase-like"/>
    <property type="match status" value="1"/>
</dbReference>
<dbReference type="UniPathway" id="UPA00068">
    <property type="reaction ID" value="UER00114"/>
</dbReference>
<reference evidence="7 8" key="1">
    <citation type="submission" date="2016-10" db="EMBL/GenBank/DDBJ databases">
        <authorList>
            <person name="de Groot N.N."/>
        </authorList>
    </citation>
    <scope>NUCLEOTIDE SEQUENCE [LARGE SCALE GENOMIC DNA]</scope>
    <source>
        <strain>GEY</strain>
        <strain evidence="8">DSM 9560</strain>
    </source>
</reference>
<comment type="catalytic activity">
    <reaction evidence="1">
        <text>2-(N(omega)-L-arginino)succinate = fumarate + L-arginine</text>
        <dbReference type="Rhea" id="RHEA:24020"/>
        <dbReference type="ChEBI" id="CHEBI:29806"/>
        <dbReference type="ChEBI" id="CHEBI:32682"/>
        <dbReference type="ChEBI" id="CHEBI:57472"/>
        <dbReference type="EC" id="4.3.2.1"/>
    </reaction>
</comment>
<keyword evidence="7" id="KW-0456">Lyase</keyword>
<dbReference type="PANTHER" id="PTHR43814:SF1">
    <property type="entry name" value="ARGININOSUCCINATE LYASE"/>
    <property type="match status" value="1"/>
</dbReference>
<dbReference type="Gene3D" id="1.20.200.10">
    <property type="entry name" value="Fumarase/aspartase (Central domain)"/>
    <property type="match status" value="1"/>
</dbReference>
<dbReference type="InterPro" id="IPR000362">
    <property type="entry name" value="Fumarate_lyase_fam"/>
</dbReference>
<proteinExistence type="predicted"/>
<dbReference type="Gene3D" id="1.10.40.30">
    <property type="entry name" value="Fumarase/aspartase (C-terminal domain)"/>
    <property type="match status" value="1"/>
</dbReference>
<gene>
    <name evidence="7" type="ORF">SAMN04488541_100360</name>
</gene>
<dbReference type="PRINTS" id="PR00149">
    <property type="entry name" value="FUMRATELYASE"/>
</dbReference>
<dbReference type="NCBIfam" id="TIGR00838">
    <property type="entry name" value="argH"/>
    <property type="match status" value="1"/>
</dbReference>
<keyword evidence="4" id="KW-0028">Amino-acid biosynthesis</keyword>
<sequence length="451" mass="51537">MSLEKPTRTKSLWQKNYNINDKVSQFTVGKDRETDLFLAKYDVLGSLAHIQMLESIGLLTANELQVLQQELKLIYQYIQSGTFQIQEGIEDVHSQVEFLLTEKLGEVGKKIHSGRSRNDQVLVDLKLYLRNELKELCIEVKQFFDLLISLSETYKEILLVGYTHFQVAMPSSFGMWFGAYAESLTDDLLVVLSAYKIANQNPLGSAAGYGTSFPLNRKMTTELLGFEDLNYNSVYAQMTRGKTEKVVAFAIGSVASTLNKLASDVCLYMSQNFDFLTFPKELTTGSSIMPHKKNPDVFELIRAKCNRLVALPNEIHLILANMPSGYHRDLQLIKENIIPAFQEIKDCIQIASYMLENVIVRENIVEDEKYKYIFSVEAVNQEVLKGMSFRDAYKKIGLEIENGIFEPVKMVKHTHEGSIGNLCNEQIQAKMQKVWQDFEFEKAEKMYDLVK</sequence>
<dbReference type="InterPro" id="IPR020557">
    <property type="entry name" value="Fumarate_lyase_CS"/>
</dbReference>
<dbReference type="PRINTS" id="PR00145">
    <property type="entry name" value="ARGSUCLYASE"/>
</dbReference>
<evidence type="ECO:0000256" key="4">
    <source>
        <dbReference type="ARBA" id="ARBA00022571"/>
    </source>
</evidence>
<protein>
    <recommendedName>
        <fullName evidence="3 5">Argininosuccinate lyase</fullName>
        <ecNumber evidence="3 5">4.3.2.1</ecNumber>
    </recommendedName>
</protein>
<evidence type="ECO:0000256" key="5">
    <source>
        <dbReference type="NCBIfam" id="TIGR00838"/>
    </source>
</evidence>
<keyword evidence="8" id="KW-1185">Reference proteome</keyword>
<dbReference type="InterPro" id="IPR024083">
    <property type="entry name" value="Fumarase/histidase_N"/>
</dbReference>
<dbReference type="PROSITE" id="PS00163">
    <property type="entry name" value="FUMARATE_LYASES"/>
    <property type="match status" value="1"/>
</dbReference>
<accession>A0A1I2BNN3</accession>
<evidence type="ECO:0000256" key="1">
    <source>
        <dbReference type="ARBA" id="ARBA00000985"/>
    </source>
</evidence>
<name>A0A1I2BNN3_9BACT</name>
<organism evidence="7 8">
    <name type="scientific">Thermoflexibacter ruber</name>
    <dbReference type="NCBI Taxonomy" id="1003"/>
    <lineage>
        <taxon>Bacteria</taxon>
        <taxon>Pseudomonadati</taxon>
        <taxon>Bacteroidota</taxon>
        <taxon>Cytophagia</taxon>
        <taxon>Cytophagales</taxon>
        <taxon>Thermoflexibacteraceae</taxon>
        <taxon>Thermoflexibacter</taxon>
    </lineage>
</organism>
<dbReference type="GO" id="GO:0004056">
    <property type="term" value="F:argininosuccinate lyase activity"/>
    <property type="evidence" value="ECO:0007669"/>
    <property type="project" value="UniProtKB-UniRule"/>
</dbReference>
<dbReference type="InterPro" id="IPR009049">
    <property type="entry name" value="Argininosuccinate_lyase"/>
</dbReference>
<evidence type="ECO:0000256" key="2">
    <source>
        <dbReference type="ARBA" id="ARBA00004941"/>
    </source>
</evidence>
<feature type="domain" description="Fumarate lyase N-terminal" evidence="6">
    <location>
        <begin position="40"/>
        <end position="308"/>
    </location>
</feature>
<dbReference type="CDD" id="cd01359">
    <property type="entry name" value="Argininosuccinate_lyase"/>
    <property type="match status" value="1"/>
</dbReference>
<dbReference type="AlphaFoldDB" id="A0A1I2BNN3"/>
<dbReference type="RefSeq" id="WP_091539364.1">
    <property type="nucleotide sequence ID" value="NZ_FONY01000003.1"/>
</dbReference>